<evidence type="ECO:0000256" key="4">
    <source>
        <dbReference type="ARBA" id="ARBA00022989"/>
    </source>
</evidence>
<keyword evidence="6 9" id="KW-0472">Membrane</keyword>
<dbReference type="PANTHER" id="PTHR24249:SF372">
    <property type="entry name" value="G-PROTEIN COUPLED RECEPTORS FAMILY 1 PROFILE DOMAIN-CONTAINING PROTEIN"/>
    <property type="match status" value="1"/>
</dbReference>
<feature type="transmembrane region" description="Helical" evidence="9">
    <location>
        <begin position="153"/>
        <end position="170"/>
    </location>
</feature>
<comment type="subcellular location">
    <subcellularLocation>
        <location evidence="1">Cell membrane</location>
        <topology evidence="1">Multi-pass membrane protein</topology>
    </subcellularLocation>
</comment>
<feature type="transmembrane region" description="Helical" evidence="9">
    <location>
        <begin position="40"/>
        <end position="62"/>
    </location>
</feature>
<feature type="transmembrane region" description="Helical" evidence="9">
    <location>
        <begin position="74"/>
        <end position="94"/>
    </location>
</feature>
<dbReference type="GO" id="GO:0005886">
    <property type="term" value="C:plasma membrane"/>
    <property type="evidence" value="ECO:0007669"/>
    <property type="project" value="UniProtKB-SubCell"/>
</dbReference>
<feature type="transmembrane region" description="Helical" evidence="9">
    <location>
        <begin position="244"/>
        <end position="272"/>
    </location>
</feature>
<dbReference type="EMBL" id="CAJFCJ010000001">
    <property type="protein sequence ID" value="CAD5110671.1"/>
    <property type="molecule type" value="Genomic_DNA"/>
</dbReference>
<evidence type="ECO:0000256" key="7">
    <source>
        <dbReference type="ARBA" id="ARBA00023170"/>
    </source>
</evidence>
<evidence type="ECO:0000256" key="1">
    <source>
        <dbReference type="ARBA" id="ARBA00004651"/>
    </source>
</evidence>
<name>A0A7I8V663_9ANNE</name>
<sequence>MINWEKEINSTDYFAKNFSLDDLEKFLRQHQETNFKKPEVALAFILSILALLLNASSLFAMYKGKGRKMSANARLLVSLAVADMCVSVSVFWQIGMGASVKRNDCLHIAHRSFRTSSHVVSLLNLCCLAADHYCAIVWPLHHAAVVSTERIKLAICQIWLISLLAGYSLFLPTSKGNDPRCENTTYCLRLSCKGYDSEYFIFVLTPISLIVMSVLYAVIFVKIRDMPGFTHGRRTVQMERNRKGLITTLIILATFCFCFLPYCIFEIYTIIGLKLDGSRHLHYIQWAMHLDYYFYDLLLLNSLADPIIYAIRLREVRVGYRKIMRHCFTPVDRPPVNSEINTRSLNTFVPLKKNIQPNYHPVTAEIRTTGSEML</sequence>
<keyword evidence="2" id="KW-1003">Cell membrane</keyword>
<dbReference type="Proteomes" id="UP000549394">
    <property type="component" value="Unassembled WGS sequence"/>
</dbReference>
<comment type="caution">
    <text evidence="11">The sequence shown here is derived from an EMBL/GenBank/DDBJ whole genome shotgun (WGS) entry which is preliminary data.</text>
</comment>
<dbReference type="InterPro" id="IPR050569">
    <property type="entry name" value="TAAR"/>
</dbReference>
<dbReference type="PRINTS" id="PR00237">
    <property type="entry name" value="GPCRRHODOPSN"/>
</dbReference>
<dbReference type="PROSITE" id="PS50262">
    <property type="entry name" value="G_PROTEIN_RECEP_F1_2"/>
    <property type="match status" value="1"/>
</dbReference>
<organism evidence="11 12">
    <name type="scientific">Dimorphilus gyrociliatus</name>
    <dbReference type="NCBI Taxonomy" id="2664684"/>
    <lineage>
        <taxon>Eukaryota</taxon>
        <taxon>Metazoa</taxon>
        <taxon>Spiralia</taxon>
        <taxon>Lophotrochozoa</taxon>
        <taxon>Annelida</taxon>
        <taxon>Polychaeta</taxon>
        <taxon>Polychaeta incertae sedis</taxon>
        <taxon>Dinophilidae</taxon>
        <taxon>Dimorphilus</taxon>
    </lineage>
</organism>
<feature type="transmembrane region" description="Helical" evidence="9">
    <location>
        <begin position="199"/>
        <end position="223"/>
    </location>
</feature>
<evidence type="ECO:0000256" key="5">
    <source>
        <dbReference type="ARBA" id="ARBA00023040"/>
    </source>
</evidence>
<evidence type="ECO:0000256" key="6">
    <source>
        <dbReference type="ARBA" id="ARBA00023136"/>
    </source>
</evidence>
<evidence type="ECO:0000259" key="10">
    <source>
        <dbReference type="PROSITE" id="PS50262"/>
    </source>
</evidence>
<evidence type="ECO:0000256" key="2">
    <source>
        <dbReference type="ARBA" id="ARBA00022475"/>
    </source>
</evidence>
<protein>
    <recommendedName>
        <fullName evidence="10">G-protein coupled receptors family 1 profile domain-containing protein</fullName>
    </recommendedName>
</protein>
<evidence type="ECO:0000256" key="9">
    <source>
        <dbReference type="SAM" id="Phobius"/>
    </source>
</evidence>
<keyword evidence="8" id="KW-0807">Transducer</keyword>
<evidence type="ECO:0000313" key="11">
    <source>
        <dbReference type="EMBL" id="CAD5110671.1"/>
    </source>
</evidence>
<dbReference type="GO" id="GO:0004930">
    <property type="term" value="F:G protein-coupled receptor activity"/>
    <property type="evidence" value="ECO:0007669"/>
    <property type="project" value="UniProtKB-KW"/>
</dbReference>
<dbReference type="Pfam" id="PF00001">
    <property type="entry name" value="7tm_1"/>
    <property type="match status" value="1"/>
</dbReference>
<dbReference type="InterPro" id="IPR017452">
    <property type="entry name" value="GPCR_Rhodpsn_7TM"/>
</dbReference>
<proteinExistence type="predicted"/>
<keyword evidence="12" id="KW-1185">Reference proteome</keyword>
<dbReference type="OrthoDB" id="9894375at2759"/>
<dbReference type="Gene3D" id="1.20.1070.10">
    <property type="entry name" value="Rhodopsin 7-helix transmembrane proteins"/>
    <property type="match status" value="1"/>
</dbReference>
<keyword evidence="5" id="KW-0297">G-protein coupled receptor</keyword>
<dbReference type="SUPFAM" id="SSF81321">
    <property type="entry name" value="Family A G protein-coupled receptor-like"/>
    <property type="match status" value="1"/>
</dbReference>
<keyword evidence="7" id="KW-0675">Receptor</keyword>
<evidence type="ECO:0000313" key="12">
    <source>
        <dbReference type="Proteomes" id="UP000549394"/>
    </source>
</evidence>
<dbReference type="AlphaFoldDB" id="A0A7I8V663"/>
<evidence type="ECO:0000256" key="3">
    <source>
        <dbReference type="ARBA" id="ARBA00022692"/>
    </source>
</evidence>
<feature type="domain" description="G-protein coupled receptors family 1 profile" evidence="10">
    <location>
        <begin position="53"/>
        <end position="309"/>
    </location>
</feature>
<evidence type="ECO:0000256" key="8">
    <source>
        <dbReference type="ARBA" id="ARBA00023224"/>
    </source>
</evidence>
<gene>
    <name evidence="11" type="ORF">DGYR_LOCUS47</name>
</gene>
<dbReference type="CDD" id="cd00637">
    <property type="entry name" value="7tm_classA_rhodopsin-like"/>
    <property type="match status" value="1"/>
</dbReference>
<keyword evidence="3 9" id="KW-0812">Transmembrane</keyword>
<feature type="transmembrane region" description="Helical" evidence="9">
    <location>
        <begin position="119"/>
        <end position="141"/>
    </location>
</feature>
<dbReference type="InterPro" id="IPR000276">
    <property type="entry name" value="GPCR_Rhodpsn"/>
</dbReference>
<reference evidence="11 12" key="1">
    <citation type="submission" date="2020-08" db="EMBL/GenBank/DDBJ databases">
        <authorList>
            <person name="Hejnol A."/>
        </authorList>
    </citation>
    <scope>NUCLEOTIDE SEQUENCE [LARGE SCALE GENOMIC DNA]</scope>
</reference>
<dbReference type="PANTHER" id="PTHR24249">
    <property type="entry name" value="HISTAMINE RECEPTOR-RELATED G-PROTEIN COUPLED RECEPTOR"/>
    <property type="match status" value="1"/>
</dbReference>
<accession>A0A7I8V663</accession>
<feature type="transmembrane region" description="Helical" evidence="9">
    <location>
        <begin position="292"/>
        <end position="311"/>
    </location>
</feature>
<keyword evidence="4 9" id="KW-1133">Transmembrane helix</keyword>